<comment type="caution">
    <text evidence="5">The sequence shown here is derived from an EMBL/GenBank/DDBJ whole genome shotgun (WGS) entry which is preliminary data.</text>
</comment>
<protein>
    <submittedName>
        <fullName evidence="5">ABC transporter substrate-binding protein</fullName>
    </submittedName>
</protein>
<feature type="domain" description="Leucine-binding protein" evidence="4">
    <location>
        <begin position="33"/>
        <end position="369"/>
    </location>
</feature>
<dbReference type="InterPro" id="IPR028081">
    <property type="entry name" value="Leu-bd"/>
</dbReference>
<dbReference type="RefSeq" id="WP_275708473.1">
    <property type="nucleotide sequence ID" value="NZ_JANCMW010000011.1"/>
</dbReference>
<evidence type="ECO:0000313" key="6">
    <source>
        <dbReference type="Proteomes" id="UP001143391"/>
    </source>
</evidence>
<name>A0ABT5YDP1_9GAMM</name>
<dbReference type="CDD" id="cd06327">
    <property type="entry name" value="PBP1_SBP-like"/>
    <property type="match status" value="1"/>
</dbReference>
<accession>A0ABT5YDP1</accession>
<dbReference type="EMBL" id="JANCMW010000011">
    <property type="protein sequence ID" value="MDF0751806.1"/>
    <property type="molecule type" value="Genomic_DNA"/>
</dbReference>
<gene>
    <name evidence="5" type="ORF">NLU14_16365</name>
</gene>
<evidence type="ECO:0000259" key="4">
    <source>
        <dbReference type="Pfam" id="PF13458"/>
    </source>
</evidence>
<comment type="similarity">
    <text evidence="1">Belongs to the leucine-binding protein family.</text>
</comment>
<dbReference type="PANTHER" id="PTHR30483:SF6">
    <property type="entry name" value="PERIPLASMIC BINDING PROTEIN OF ABC TRANSPORTER FOR NATURAL AMINO ACIDS"/>
    <property type="match status" value="1"/>
</dbReference>
<feature type="signal peptide" evidence="3">
    <location>
        <begin position="1"/>
        <end position="26"/>
    </location>
</feature>
<evidence type="ECO:0000256" key="1">
    <source>
        <dbReference type="ARBA" id="ARBA00010062"/>
    </source>
</evidence>
<keyword evidence="2 3" id="KW-0732">Signal</keyword>
<proteinExistence type="inferred from homology"/>
<evidence type="ECO:0000256" key="2">
    <source>
        <dbReference type="ARBA" id="ARBA00022729"/>
    </source>
</evidence>
<feature type="chain" id="PRO_5047098577" evidence="3">
    <location>
        <begin position="27"/>
        <end position="405"/>
    </location>
</feature>
<dbReference type="PANTHER" id="PTHR30483">
    <property type="entry name" value="LEUCINE-SPECIFIC-BINDING PROTEIN"/>
    <property type="match status" value="1"/>
</dbReference>
<organism evidence="5 6">
    <name type="scientific">Marinobacter iranensis</name>
    <dbReference type="NCBI Taxonomy" id="2962607"/>
    <lineage>
        <taxon>Bacteria</taxon>
        <taxon>Pseudomonadati</taxon>
        <taxon>Pseudomonadota</taxon>
        <taxon>Gammaproteobacteria</taxon>
        <taxon>Pseudomonadales</taxon>
        <taxon>Marinobacteraceae</taxon>
        <taxon>Marinobacter</taxon>
    </lineage>
</organism>
<dbReference type="Proteomes" id="UP001143391">
    <property type="component" value="Unassembled WGS sequence"/>
</dbReference>
<sequence>MFKHWKQGLASTVVIATLVMPLTATAELTDGKLKIGVLSDMSGVYKALEGPGAVVAAKMAIEDFGGSVLDQPVEVISADHQNKPDIGASTAREWIDAEEVDMITALDNSSVALSVQGLANDKKIITMNTGAGTTALTEDQCTPYGIHYVYDTHALPVGTATAMVKNGGESWFFITADYAFGHSLRDNTGAVVESLGGEVVGNVNAPLSTNDFSSYLLQAQSSGADVICLANAGQDTVNAIKQANQFQIVQSGQKLAGMLVFITDVHSMGLDIAQGLQFTTAFVWNQNDEARAWSERFFERHGAMPTMVHAGVYSAVTNYLKAVEETGTDDSDTVRAKLGEMTLNDMFVKNGSILPNGTMLHDMYLVEVKKPSESESEWDLLRVVSKIPAEQAFIPLSESKCPLVN</sequence>
<dbReference type="Pfam" id="PF13458">
    <property type="entry name" value="Peripla_BP_6"/>
    <property type="match status" value="1"/>
</dbReference>
<dbReference type="SUPFAM" id="SSF53822">
    <property type="entry name" value="Periplasmic binding protein-like I"/>
    <property type="match status" value="1"/>
</dbReference>
<dbReference type="Gene3D" id="3.40.50.2300">
    <property type="match status" value="2"/>
</dbReference>
<dbReference type="InterPro" id="IPR028082">
    <property type="entry name" value="Peripla_BP_I"/>
</dbReference>
<evidence type="ECO:0000313" key="5">
    <source>
        <dbReference type="EMBL" id="MDF0751806.1"/>
    </source>
</evidence>
<reference evidence="5" key="1">
    <citation type="submission" date="2022-07" db="EMBL/GenBank/DDBJ databases">
        <title>Marinobacter iranensis a new bacterium isolate from a hipersaline lake in Iran.</title>
        <authorList>
            <person name="Mohammad A.M.A."/>
            <person name="Cristina S.-P."/>
            <person name="Antonio V."/>
        </authorList>
    </citation>
    <scope>NUCLEOTIDE SEQUENCE</scope>
    <source>
        <strain evidence="5">71-i</strain>
    </source>
</reference>
<evidence type="ECO:0000256" key="3">
    <source>
        <dbReference type="SAM" id="SignalP"/>
    </source>
</evidence>
<dbReference type="InterPro" id="IPR051010">
    <property type="entry name" value="BCAA_transport"/>
</dbReference>
<keyword evidence="6" id="KW-1185">Reference proteome</keyword>